<dbReference type="InterPro" id="IPR023162">
    <property type="entry name" value="Apc36109-like_dom_sf"/>
</dbReference>
<dbReference type="EMBL" id="JACNEP010000018">
    <property type="protein sequence ID" value="MBC3767461.1"/>
    <property type="molecule type" value="Genomic_DNA"/>
</dbReference>
<evidence type="ECO:0000313" key="1">
    <source>
        <dbReference type="EMBL" id="MBC3767461.1"/>
    </source>
</evidence>
<keyword evidence="2" id="KW-1185">Reference proteome</keyword>
<accession>A0A8J6IVH7</accession>
<gene>
    <name evidence="1" type="ORF">H8B19_16405</name>
</gene>
<dbReference type="AlphaFoldDB" id="A0A8J6IVH7"/>
<dbReference type="Gene3D" id="1.10.340.20">
    <property type="entry name" value="Apc36109-like domain"/>
    <property type="match status" value="1"/>
</dbReference>
<reference evidence="1" key="2">
    <citation type="submission" date="2020-08" db="EMBL/GenBank/DDBJ databases">
        <authorList>
            <person name="Lai Q."/>
        </authorList>
    </citation>
    <scope>NUCLEOTIDE SEQUENCE</scope>
    <source>
        <strain evidence="1">S27-2</strain>
    </source>
</reference>
<organism evidence="1 2">
    <name type="scientific">Neptunicella marina</name>
    <dbReference type="NCBI Taxonomy" id="2125989"/>
    <lineage>
        <taxon>Bacteria</taxon>
        <taxon>Pseudomonadati</taxon>
        <taxon>Pseudomonadota</taxon>
        <taxon>Gammaproteobacteria</taxon>
        <taxon>Alteromonadales</taxon>
        <taxon>Alteromonadaceae</taxon>
        <taxon>Neptunicella</taxon>
    </lineage>
</organism>
<proteinExistence type="predicted"/>
<protein>
    <submittedName>
        <fullName evidence="1">Uncharacterized protein</fullName>
    </submittedName>
</protein>
<dbReference type="Proteomes" id="UP000601768">
    <property type="component" value="Unassembled WGS sequence"/>
</dbReference>
<reference evidence="1" key="1">
    <citation type="journal article" date="2018" name="Int. J. Syst. Evol. Microbiol.">
        <title>Neptunicella marina gen. nov., sp. nov., isolated from surface seawater.</title>
        <authorList>
            <person name="Liu X."/>
            <person name="Lai Q."/>
            <person name="Du Y."/>
            <person name="Zhang X."/>
            <person name="Liu Z."/>
            <person name="Sun F."/>
            <person name="Shao Z."/>
        </authorList>
    </citation>
    <scope>NUCLEOTIDE SEQUENCE</scope>
    <source>
        <strain evidence="1">S27-2</strain>
    </source>
</reference>
<name>A0A8J6IVH7_9ALTE</name>
<comment type="caution">
    <text evidence="1">The sequence shown here is derived from an EMBL/GenBank/DDBJ whole genome shotgun (WGS) entry which is preliminary data.</text>
</comment>
<sequence>MFKHDPIGINFEDNTDEYDPEAGTVIPRLPSCKSADDVVTVLHEEFNYWFGADTAGNRSRYKELGTEIWSIWQNNEP</sequence>
<evidence type="ECO:0000313" key="2">
    <source>
        <dbReference type="Proteomes" id="UP000601768"/>
    </source>
</evidence>